<name>A0A914BUS1_9BILA</name>
<feature type="transmembrane region" description="Helical" evidence="2">
    <location>
        <begin position="7"/>
        <end position="23"/>
    </location>
</feature>
<evidence type="ECO:0000313" key="3">
    <source>
        <dbReference type="Proteomes" id="UP000887540"/>
    </source>
</evidence>
<feature type="region of interest" description="Disordered" evidence="1">
    <location>
        <begin position="96"/>
        <end position="116"/>
    </location>
</feature>
<evidence type="ECO:0000313" key="4">
    <source>
        <dbReference type="WBParaSite" id="ACRNAN_Path_1036.g3970.t1"/>
    </source>
</evidence>
<evidence type="ECO:0000256" key="1">
    <source>
        <dbReference type="SAM" id="MobiDB-lite"/>
    </source>
</evidence>
<evidence type="ECO:0000256" key="2">
    <source>
        <dbReference type="SAM" id="Phobius"/>
    </source>
</evidence>
<keyword evidence="2" id="KW-0812">Transmembrane</keyword>
<feature type="transmembrane region" description="Helical" evidence="2">
    <location>
        <begin position="68"/>
        <end position="91"/>
    </location>
</feature>
<keyword evidence="3" id="KW-1185">Reference proteome</keyword>
<organism evidence="3 4">
    <name type="scientific">Acrobeloides nanus</name>
    <dbReference type="NCBI Taxonomy" id="290746"/>
    <lineage>
        <taxon>Eukaryota</taxon>
        <taxon>Metazoa</taxon>
        <taxon>Ecdysozoa</taxon>
        <taxon>Nematoda</taxon>
        <taxon>Chromadorea</taxon>
        <taxon>Rhabditida</taxon>
        <taxon>Tylenchina</taxon>
        <taxon>Cephalobomorpha</taxon>
        <taxon>Cephaloboidea</taxon>
        <taxon>Cephalobidae</taxon>
        <taxon>Acrobeloides</taxon>
    </lineage>
</organism>
<feature type="compositionally biased region" description="Acidic residues" evidence="1">
    <location>
        <begin position="96"/>
        <end position="105"/>
    </location>
</feature>
<dbReference type="WBParaSite" id="ACRNAN_Path_1036.g3970.t1">
    <property type="protein sequence ID" value="ACRNAN_Path_1036.g3970.t1"/>
    <property type="gene ID" value="ACRNAN_Path_1036.g3970"/>
</dbReference>
<accession>A0A914BUS1</accession>
<keyword evidence="2" id="KW-0472">Membrane</keyword>
<dbReference type="Proteomes" id="UP000887540">
    <property type="component" value="Unplaced"/>
</dbReference>
<dbReference type="AlphaFoldDB" id="A0A914BUS1"/>
<sequence>MRLLVRLALIGCAFILFLIFIAYNKSSSLESIEEQKEADEVARILQSSFNEPQGEISEKNAPPLTLNIAIVLIVSLLSVALLITGIIVVAVTMDPGSDEEKENEDSNSTGDVESGGECGEFLGDFDANGKWQKAWSNFNYVTPDDDDFILEKKSPIKNGYHKTNYSYVKNGLRPDARRKSLSS</sequence>
<proteinExistence type="predicted"/>
<protein>
    <submittedName>
        <fullName evidence="4">Uncharacterized protein</fullName>
    </submittedName>
</protein>
<keyword evidence="2" id="KW-1133">Transmembrane helix</keyword>
<reference evidence="4" key="1">
    <citation type="submission" date="2022-11" db="UniProtKB">
        <authorList>
            <consortium name="WormBaseParasite"/>
        </authorList>
    </citation>
    <scope>IDENTIFICATION</scope>
</reference>